<dbReference type="Proteomes" id="UP000806542">
    <property type="component" value="Unassembled WGS sequence"/>
</dbReference>
<dbReference type="GO" id="GO:0016887">
    <property type="term" value="F:ATP hydrolysis activity"/>
    <property type="evidence" value="ECO:0007669"/>
    <property type="project" value="InterPro"/>
</dbReference>
<feature type="domain" description="Stage IV sporulation protein A middle" evidence="3">
    <location>
        <begin position="240"/>
        <end position="417"/>
    </location>
</feature>
<dbReference type="InterPro" id="IPR014201">
    <property type="entry name" value="Spore_IV_A"/>
</dbReference>
<sequence length="493" mass="55341">MDSYNNIYRDIANRTQGDIYIGVVGPVRTGKSTFIKKFMDLVVLPRMDNDFKRARAMDELPQSAGGRTIMTTEPKFIPNEAVEISVGDSTSFKMRMIDCVGYIVEGARGYIEDEMPRMVMSPWADEPIPFAEAAEIGTRKVIADHSTVGIVVTTDGSITEIDRSDYQDAESRVIRELQELNKPFVVVLNSTQPNSAQAQKCCQEIKEKFGVTVIPLNCMEASEQDIDLVMQQILYEFPLKEVGIDIPSWILTLPSGNPLRSGLCDAVFQASENMIKISDLMHLPDKLQECEYVNRADVARIDAGEGTAEIHIMIPEKLFYETVKTQSGFDINDKEALLQLMCKLAEMKKEYDKIAPALTAVKQKGYGIVTPSLEELTLEEPEIVKQGSRFGVRLKASAPSIHMIRADIETEVSPIVGTERQSEELVHYLLNEFENDTKKIWESNIFGKSLHELVNEGLHNKLYRMPDDAQMKLQETLQKIINEGSGGMICIIL</sequence>
<keyword evidence="1" id="KW-0378">Hydrolase</keyword>
<dbReference type="GO" id="GO:0030435">
    <property type="term" value="P:sporulation resulting in formation of a cellular spore"/>
    <property type="evidence" value="ECO:0007669"/>
    <property type="project" value="UniProtKB-KW"/>
</dbReference>
<dbReference type="InterPro" id="IPR027417">
    <property type="entry name" value="P-loop_NTPase"/>
</dbReference>
<dbReference type="CDD" id="cd00882">
    <property type="entry name" value="Ras_like_GTPase"/>
    <property type="match status" value="1"/>
</dbReference>
<comment type="function">
    <text evidence="1">ATPase. Has a role at an early stage in the morphogenesis of the spore coat.</text>
</comment>
<evidence type="ECO:0000259" key="3">
    <source>
        <dbReference type="Pfam" id="PF20438"/>
    </source>
</evidence>
<dbReference type="Pfam" id="PF09547">
    <property type="entry name" value="SpoIVA_ATPase"/>
    <property type="match status" value="1"/>
</dbReference>
<name>A0A9D5LYC5_9FIRM</name>
<keyword evidence="6" id="KW-1185">Reference proteome</keyword>
<proteinExistence type="predicted"/>
<comment type="catalytic activity">
    <reaction evidence="1">
        <text>ATP + H2O = ADP + phosphate + H(+)</text>
        <dbReference type="Rhea" id="RHEA:13065"/>
        <dbReference type="ChEBI" id="CHEBI:15377"/>
        <dbReference type="ChEBI" id="CHEBI:15378"/>
        <dbReference type="ChEBI" id="CHEBI:30616"/>
        <dbReference type="ChEBI" id="CHEBI:43474"/>
        <dbReference type="ChEBI" id="CHEBI:456216"/>
    </reaction>
</comment>
<evidence type="ECO:0000313" key="5">
    <source>
        <dbReference type="EMBL" id="MBE5040246.1"/>
    </source>
</evidence>
<dbReference type="EMBL" id="JADCKB010000013">
    <property type="protein sequence ID" value="MBE5040246.1"/>
    <property type="molecule type" value="Genomic_DNA"/>
</dbReference>
<evidence type="ECO:0000256" key="1">
    <source>
        <dbReference type="PIRNR" id="PIRNR007466"/>
    </source>
</evidence>
<dbReference type="InterPro" id="IPR046842">
    <property type="entry name" value="SpoIVA_ATPase"/>
</dbReference>
<protein>
    <recommendedName>
        <fullName evidence="1">Stage IV sporulation protein A</fullName>
        <ecNumber evidence="1">3.6.1.-</ecNumber>
    </recommendedName>
    <alternativeName>
        <fullName evidence="1">Coat morphogenetic protein SpoIVA</fullName>
    </alternativeName>
</protein>
<dbReference type="AlphaFoldDB" id="A0A9D5LYC5"/>
<dbReference type="PIRSF" id="PIRSF007466">
    <property type="entry name" value="SpoIVA"/>
    <property type="match status" value="1"/>
</dbReference>
<dbReference type="EC" id="3.6.1.-" evidence="1"/>
<comment type="caution">
    <text evidence="5">The sequence shown here is derived from an EMBL/GenBank/DDBJ whole genome shotgun (WGS) entry which is preliminary data.</text>
</comment>
<dbReference type="GO" id="GO:0005524">
    <property type="term" value="F:ATP binding"/>
    <property type="evidence" value="ECO:0007669"/>
    <property type="project" value="UniProtKB-KW"/>
</dbReference>
<evidence type="ECO:0000259" key="2">
    <source>
        <dbReference type="Pfam" id="PF09547"/>
    </source>
</evidence>
<evidence type="ECO:0000259" key="4">
    <source>
        <dbReference type="Pfam" id="PF20439"/>
    </source>
</evidence>
<keyword evidence="1" id="KW-0963">Cytoplasm</keyword>
<feature type="domain" description="Sporulation stage IV protein A C-terminal" evidence="4">
    <location>
        <begin position="418"/>
        <end position="493"/>
    </location>
</feature>
<dbReference type="SUPFAM" id="SSF52540">
    <property type="entry name" value="P-loop containing nucleoside triphosphate hydrolases"/>
    <property type="match status" value="1"/>
</dbReference>
<gene>
    <name evidence="5" type="primary">spoIVA</name>
    <name evidence="5" type="ORF">INF28_07200</name>
</gene>
<dbReference type="RefSeq" id="WP_226392798.1">
    <property type="nucleotide sequence ID" value="NZ_JADCKB010000013.1"/>
</dbReference>
<reference evidence="5" key="1">
    <citation type="submission" date="2020-10" db="EMBL/GenBank/DDBJ databases">
        <title>ChiBAC.</title>
        <authorList>
            <person name="Zenner C."/>
            <person name="Hitch T.C.A."/>
            <person name="Clavel T."/>
        </authorList>
    </citation>
    <scope>NUCLEOTIDE SEQUENCE</scope>
    <source>
        <strain evidence="5">DSM 107454</strain>
    </source>
</reference>
<keyword evidence="1" id="KW-0547">Nucleotide-binding</keyword>
<comment type="subcellular location">
    <subcellularLocation>
        <location evidence="1">Cytoplasm</location>
    </subcellularLocation>
</comment>
<organism evidence="5 6">
    <name type="scientific">Ructibacterium gallinarum</name>
    <dbReference type="NCBI Taxonomy" id="2779355"/>
    <lineage>
        <taxon>Bacteria</taxon>
        <taxon>Bacillati</taxon>
        <taxon>Bacillota</taxon>
        <taxon>Clostridia</taxon>
        <taxon>Eubacteriales</taxon>
        <taxon>Oscillospiraceae</taxon>
        <taxon>Ructibacterium</taxon>
    </lineage>
</organism>
<dbReference type="Pfam" id="PF20438">
    <property type="entry name" value="SpoIVA_middle"/>
    <property type="match status" value="1"/>
</dbReference>
<dbReference type="InterPro" id="IPR046840">
    <property type="entry name" value="SpoIVA_C"/>
</dbReference>
<dbReference type="InterPro" id="IPR046841">
    <property type="entry name" value="SpoIVA_middle"/>
</dbReference>
<feature type="domain" description="Stage IV sporulation protein A ATPase" evidence="2">
    <location>
        <begin position="5"/>
        <end position="238"/>
    </location>
</feature>
<keyword evidence="1" id="KW-0749">Sporulation</keyword>
<dbReference type="Gene3D" id="3.40.50.300">
    <property type="entry name" value="P-loop containing nucleotide triphosphate hydrolases"/>
    <property type="match status" value="1"/>
</dbReference>
<dbReference type="NCBIfam" id="TIGR02836">
    <property type="entry name" value="spore_IV_A"/>
    <property type="match status" value="1"/>
</dbReference>
<accession>A0A9D5LYC5</accession>
<dbReference type="Pfam" id="PF20439">
    <property type="entry name" value="SpoIVA_C"/>
    <property type="match status" value="1"/>
</dbReference>
<evidence type="ECO:0000313" key="6">
    <source>
        <dbReference type="Proteomes" id="UP000806542"/>
    </source>
</evidence>
<keyword evidence="1" id="KW-0067">ATP-binding</keyword>
<dbReference type="GO" id="GO:0005737">
    <property type="term" value="C:cytoplasm"/>
    <property type="evidence" value="ECO:0007669"/>
    <property type="project" value="UniProtKB-SubCell"/>
</dbReference>